<feature type="disulfide bond" description="Interchain (with Cys-174)" evidence="7">
    <location>
        <position position="428"/>
    </location>
</feature>
<evidence type="ECO:0000256" key="6">
    <source>
        <dbReference type="ARBA" id="ARBA00023296"/>
    </source>
</evidence>
<gene>
    <name evidence="7 8" type="primary">L1</name>
</gene>
<evidence type="ECO:0000313" key="10">
    <source>
        <dbReference type="EMBL" id="ASH99061.1"/>
    </source>
</evidence>
<keyword evidence="7" id="KW-1162">Viral penetration into host cytoplasm</keyword>
<comment type="subcellular location">
    <subcellularLocation>
        <location evidence="7">Virion</location>
    </subcellularLocation>
    <subcellularLocation>
        <location evidence="7">Host nucleus</location>
    </subcellularLocation>
</comment>
<dbReference type="GO" id="GO:0005198">
    <property type="term" value="F:structural molecule activity"/>
    <property type="evidence" value="ECO:0007669"/>
    <property type="project" value="UniProtKB-UniRule"/>
</dbReference>
<dbReference type="Proteomes" id="UP000202747">
    <property type="component" value="Segment"/>
</dbReference>
<evidence type="ECO:0000256" key="8">
    <source>
        <dbReference type="RuleBase" id="RU361248"/>
    </source>
</evidence>
<evidence type="ECO:0000256" key="5">
    <source>
        <dbReference type="ARBA" id="ARBA00022921"/>
    </source>
</evidence>
<sequence>MALWLPSNNKVYLPPTSVSRVLSTDDYVTRLPHYYCAGSSRLLAVGHPYYPIKNPQGAVVVPKVSANQYRVFRIKLPDPNRFGLPDNTVYNPDKERLVWLVVGIEVGRGQPLGIGLSGNPLFNKNEDNENPTKYNGNVATDTRQNIAVDNKQTQLFFLGCHPPLGEHWAKGLTCEGVQVQPGDCPPLELINSVIEDGDMIDTGFGAMDFKVLQENKSDTPLDISNSICKYPDYLKMAADKYGDSCFFYVRKEQLFARHYYSRSGTVGEGVPDDMIFKAAQEQNQNMLASSIYYATPSGSMVSSDGQIFNRPYWIQKAQGHNNGVCWNNELFLTLVDNTRSTNITLSVEATKEQTYKASNFKTYLRHCEEYDLQLIMQLAKVSLTAETMAYVHTMDPNILDNWNLGLNPPPSASLEDTYRYIQSTATRCEARVPPKEKVDPYDKFHFWNVNLSDKFSSDLDQFPLGRKFILQTGVRSTRSKAVTAGVKRSATSSTATAAAAAKKRRR</sequence>
<dbReference type="PRINTS" id="PR00865">
    <property type="entry name" value="HPVCAPSIDL1"/>
</dbReference>
<feature type="disulfide bond" description="Interchain (with Cys-428)" evidence="7">
    <location>
        <position position="174"/>
    </location>
</feature>
<reference evidence="10" key="1">
    <citation type="journal article" date="2017" name="Microbiome">
        <title>Virome comparisons in wild-diseased and healthy captive giant pandas.</title>
        <authorList>
            <person name="Zhang W."/>
            <person name="Yang S."/>
            <person name="Shan T."/>
            <person name="Hou R."/>
            <person name="Liu Z."/>
            <person name="Li W."/>
            <person name="Guo L."/>
            <person name="Wang Y."/>
            <person name="Chen P."/>
            <person name="Wang X."/>
            <person name="Feng F."/>
            <person name="Wang H."/>
            <person name="Chen C."/>
            <person name="Shen Q."/>
            <person name="Zhou C."/>
            <person name="Hua X."/>
            <person name="Cui L."/>
            <person name="Deng X."/>
            <person name="Zhang Z."/>
            <person name="Qi D."/>
            <person name="Delwart E."/>
        </authorList>
    </citation>
    <scope>NUCLEOTIDE SEQUENCE</scope>
    <source>
        <strain evidence="10">Gpam002</strain>
    </source>
</reference>
<dbReference type="InterPro" id="IPR036973">
    <property type="entry name" value="Capsid_L1_sf_Papillomavir"/>
</dbReference>
<keyword evidence="6 7" id="KW-1160">Virus entry into host cell</keyword>
<dbReference type="GO" id="GO:0019062">
    <property type="term" value="P:virion attachment to host cell"/>
    <property type="evidence" value="ECO:0007669"/>
    <property type="project" value="UniProtKB-UniRule"/>
</dbReference>
<keyword evidence="5 7" id="KW-0426">Late protein</keyword>
<feature type="region of interest" description="Disordered" evidence="9">
    <location>
        <begin position="483"/>
        <end position="506"/>
    </location>
</feature>
<keyword evidence="3 7" id="KW-1161">Viral attachment to host cell</keyword>
<keyword evidence="4 7" id="KW-0946">Virion</keyword>
<dbReference type="InterPro" id="IPR002210">
    <property type="entry name" value="Capsid_L1_Papillomavir"/>
</dbReference>
<evidence type="ECO:0000256" key="3">
    <source>
        <dbReference type="ARBA" id="ARBA00022804"/>
    </source>
</evidence>
<keyword evidence="2 7" id="KW-0945">Host-virus interaction</keyword>
<evidence type="ECO:0000256" key="2">
    <source>
        <dbReference type="ARBA" id="ARBA00022581"/>
    </source>
</evidence>
<dbReference type="EMBL" id="MF327536">
    <property type="protein sequence ID" value="ASH99061.1"/>
    <property type="molecule type" value="Genomic_DNA"/>
</dbReference>
<feature type="compositionally biased region" description="Low complexity" evidence="9">
    <location>
        <begin position="487"/>
        <end position="500"/>
    </location>
</feature>
<dbReference type="SUPFAM" id="SSF88648">
    <property type="entry name" value="Group I dsDNA viruses"/>
    <property type="match status" value="1"/>
</dbReference>
<evidence type="ECO:0000256" key="1">
    <source>
        <dbReference type="ARBA" id="ARBA00022561"/>
    </source>
</evidence>
<protein>
    <recommendedName>
        <fullName evidence="7 8">Major capsid protein L1</fullName>
    </recommendedName>
</protein>
<comment type="subunit">
    <text evidence="7">Self-assembles into homopentamers. The capsid has an icosahedral symmetry and consists of 72 capsomers, with each capsomer being a pentamer of L1. Interacts with the minor capsid protein L2; this interaction is necessary for viral genome encapsidation. Interacts with protein E2; this interaction enhances E2-dependent replication and transcription activation.</text>
</comment>
<dbReference type="GO" id="GO:0039620">
    <property type="term" value="C:T=7 icosahedral viral capsid"/>
    <property type="evidence" value="ECO:0007669"/>
    <property type="project" value="UniProtKB-UniRule"/>
</dbReference>
<keyword evidence="7" id="KW-1048">Host nucleus</keyword>
<name>A0A220IGF2_9PAPI</name>
<dbReference type="Gene3D" id="2.60.175.20">
    <property type="entry name" value="Major capsid L1 (late) superfamily, Papillomavirus"/>
    <property type="match status" value="2"/>
</dbReference>
<evidence type="ECO:0000256" key="9">
    <source>
        <dbReference type="SAM" id="MobiDB-lite"/>
    </source>
</evidence>
<keyword evidence="8" id="KW-1145">T=7 icosahedral capsid protein</keyword>
<dbReference type="Pfam" id="PF00500">
    <property type="entry name" value="Late_protein_L1"/>
    <property type="match status" value="1"/>
</dbReference>
<organism evidence="10">
    <name type="scientific">Ailuropoda melanoleuca papillomavirus 2</name>
    <dbReference type="NCBI Taxonomy" id="2016455"/>
    <lineage>
        <taxon>Viruses</taxon>
        <taxon>Monodnaviria</taxon>
        <taxon>Shotokuvirae</taxon>
        <taxon>Cossaviricota</taxon>
        <taxon>Papovaviricetes</taxon>
        <taxon>Zurhausenvirales</taxon>
        <taxon>Papillomaviridae</taxon>
        <taxon>Firstpapillomavirinae</taxon>
        <taxon>Omegapapillomavirus</taxon>
        <taxon>Omegapapillomavirus 1</taxon>
    </lineage>
</organism>
<dbReference type="HAMAP" id="MF_04002">
    <property type="entry name" value="PPV_L1"/>
    <property type="match status" value="1"/>
</dbReference>
<keyword evidence="7" id="KW-1015">Disulfide bond</keyword>
<dbReference type="GO" id="GO:0075509">
    <property type="term" value="P:endocytosis involved in viral entry into host cell"/>
    <property type="evidence" value="ECO:0007669"/>
    <property type="project" value="UniProtKB-KW"/>
</dbReference>
<proteinExistence type="inferred from homology"/>
<evidence type="ECO:0000256" key="7">
    <source>
        <dbReference type="HAMAP-Rule" id="MF_04002"/>
    </source>
</evidence>
<comment type="similarity">
    <text evidence="7 8">Belongs to the papillomaviridae L1 protein family.</text>
</comment>
<dbReference type="OrthoDB" id="5037at10239"/>
<accession>A0A220IGF2</accession>
<comment type="function">
    <text evidence="7 8">Forms an icosahedral capsid with a T=7 symmetry and a 50 nm diameter. The capsid is composed of 72 pentamers linked to each other by disulfide bonds and associated with L2 proteins. Binds to heparan sulfate proteoglycans on cell surface of basal layer keratinocytes to provide initial virion attachment. This binding mediates a conformational change in the virus capsid that facilitates efficient infection. The virion enters the host cell via endocytosis. During virus trafficking, L1 protein dissociates from the viral DNA and the genomic DNA is released to the host nucleus. The virion assembly takes place within the cell nucleus. Encapsulates the genomic DNA together with protein L2.</text>
</comment>
<evidence type="ECO:0000256" key="4">
    <source>
        <dbReference type="ARBA" id="ARBA00022844"/>
    </source>
</evidence>
<dbReference type="GO" id="GO:0042025">
    <property type="term" value="C:host cell nucleus"/>
    <property type="evidence" value="ECO:0007669"/>
    <property type="project" value="UniProtKB-SubCell"/>
</dbReference>
<keyword evidence="1 7" id="KW-0167">Capsid protein</keyword>
<keyword evidence="7" id="KW-1164">Virus endocytosis by host</keyword>
<dbReference type="InterPro" id="IPR011222">
    <property type="entry name" value="dsDNA_vir_gr_I_capsid"/>
</dbReference>